<dbReference type="Proteomes" id="UP000053864">
    <property type="component" value="Unassembled WGS sequence"/>
</dbReference>
<reference evidence="2" key="1">
    <citation type="submission" date="2013-11" db="EMBL/GenBank/DDBJ databases">
        <title>The Genome Sequence of Phytophthora parasitica CJ02B3.</title>
        <authorList>
            <consortium name="The Broad Institute Genomics Platform"/>
            <person name="Russ C."/>
            <person name="Tyler B."/>
            <person name="Panabieres F."/>
            <person name="Shan W."/>
            <person name="Tripathy S."/>
            <person name="Grunwald N."/>
            <person name="Machado M."/>
            <person name="Johnson C.S."/>
            <person name="Arredondo F."/>
            <person name="Hong C."/>
            <person name="Coffey M."/>
            <person name="Young S.K."/>
            <person name="Zeng Q."/>
            <person name="Gargeya S."/>
            <person name="Fitzgerald M."/>
            <person name="Abouelleil A."/>
            <person name="Alvarado L."/>
            <person name="Chapman S.B."/>
            <person name="Gainer-Dewar J."/>
            <person name="Goldberg J."/>
            <person name="Griggs A."/>
            <person name="Gujja S."/>
            <person name="Hansen M."/>
            <person name="Howarth C."/>
            <person name="Imamovic A."/>
            <person name="Ireland A."/>
            <person name="Larimer J."/>
            <person name="McCowan C."/>
            <person name="Murphy C."/>
            <person name="Pearson M."/>
            <person name="Poon T.W."/>
            <person name="Priest M."/>
            <person name="Roberts A."/>
            <person name="Saif S."/>
            <person name="Shea T."/>
            <person name="Sykes S."/>
            <person name="Wortman J."/>
            <person name="Nusbaum C."/>
            <person name="Birren B."/>
        </authorList>
    </citation>
    <scope>NUCLEOTIDE SEQUENCE [LARGE SCALE GENOMIC DNA]</scope>
    <source>
        <strain evidence="2">CJ02B3</strain>
    </source>
</reference>
<protein>
    <submittedName>
        <fullName evidence="2">Uncharacterized protein</fullName>
    </submittedName>
</protein>
<evidence type="ECO:0000313" key="2">
    <source>
        <dbReference type="EMBL" id="ETK78373.1"/>
    </source>
</evidence>
<evidence type="ECO:0000313" key="3">
    <source>
        <dbReference type="EMBL" id="ETL31801.1"/>
    </source>
</evidence>
<accession>W2G5N9</accession>
<feature type="compositionally biased region" description="Basic and acidic residues" evidence="1">
    <location>
        <begin position="74"/>
        <end position="84"/>
    </location>
</feature>
<organism evidence="2">
    <name type="scientific">Phytophthora nicotianae</name>
    <name type="common">Potato buckeye rot agent</name>
    <name type="synonym">Phytophthora parasitica</name>
    <dbReference type="NCBI Taxonomy" id="4792"/>
    <lineage>
        <taxon>Eukaryota</taxon>
        <taxon>Sar</taxon>
        <taxon>Stramenopiles</taxon>
        <taxon>Oomycota</taxon>
        <taxon>Peronosporomycetes</taxon>
        <taxon>Peronosporales</taxon>
        <taxon>Peronosporaceae</taxon>
        <taxon>Phytophthora</taxon>
    </lineage>
</organism>
<dbReference type="AlphaFoldDB" id="W2G5N9"/>
<dbReference type="EMBL" id="KI688214">
    <property type="protein sequence ID" value="ETK78373.1"/>
    <property type="molecule type" value="Genomic_DNA"/>
</dbReference>
<dbReference type="Proteomes" id="UP000053236">
    <property type="component" value="Unassembled WGS sequence"/>
</dbReference>
<gene>
    <name evidence="2" type="ORF">L915_15580</name>
    <name evidence="3" type="ORF">L916_15478</name>
</gene>
<feature type="compositionally biased region" description="Pro residues" evidence="1">
    <location>
        <begin position="12"/>
        <end position="30"/>
    </location>
</feature>
<feature type="region of interest" description="Disordered" evidence="1">
    <location>
        <begin position="1"/>
        <end position="84"/>
    </location>
</feature>
<sequence>MVAVRGNSAPFQTPPAPPADPGVTTRPPPAQATTTQPTSPLQPSSGTQQPLARQTQVKRTRKVPKLPATARSVHPSEEATRTLS</sequence>
<dbReference type="EMBL" id="KI674975">
    <property type="protein sequence ID" value="ETL31801.1"/>
    <property type="molecule type" value="Genomic_DNA"/>
</dbReference>
<reference evidence="3" key="2">
    <citation type="submission" date="2013-11" db="EMBL/GenBank/DDBJ databases">
        <title>The Genome Sequence of Phytophthora parasitica CJ05E6.</title>
        <authorList>
            <consortium name="The Broad Institute Genomics Platform"/>
            <person name="Russ C."/>
            <person name="Tyler B."/>
            <person name="Panabieres F."/>
            <person name="Shan W."/>
            <person name="Tripathy S."/>
            <person name="Grunwald N."/>
            <person name="Machado M."/>
            <person name="Johnson C.S."/>
            <person name="Arredondo F."/>
            <person name="Hong C."/>
            <person name="Coffey M."/>
            <person name="Young S.K."/>
            <person name="Zeng Q."/>
            <person name="Gargeya S."/>
            <person name="Fitzgerald M."/>
            <person name="Abouelleil A."/>
            <person name="Alvarado L."/>
            <person name="Chapman S.B."/>
            <person name="Gainer-Dewar J."/>
            <person name="Goldberg J."/>
            <person name="Griggs A."/>
            <person name="Gujja S."/>
            <person name="Hansen M."/>
            <person name="Howarth C."/>
            <person name="Imamovic A."/>
            <person name="Ireland A."/>
            <person name="Larimer J."/>
            <person name="McCowan C."/>
            <person name="Murphy C."/>
            <person name="Pearson M."/>
            <person name="Poon T.W."/>
            <person name="Priest M."/>
            <person name="Roberts A."/>
            <person name="Saif S."/>
            <person name="Shea T."/>
            <person name="Sykes S."/>
            <person name="Wortman J."/>
            <person name="Nusbaum C."/>
            <person name="Birren B."/>
        </authorList>
    </citation>
    <scope>NUCLEOTIDE SEQUENCE [LARGE SCALE GENOMIC DNA]</scope>
    <source>
        <strain evidence="3">CJ05E6</strain>
    </source>
</reference>
<name>W2G5N9_PHYNI</name>
<proteinExistence type="predicted"/>
<feature type="compositionally biased region" description="Low complexity" evidence="1">
    <location>
        <begin position="31"/>
        <end position="50"/>
    </location>
</feature>
<evidence type="ECO:0000256" key="1">
    <source>
        <dbReference type="SAM" id="MobiDB-lite"/>
    </source>
</evidence>